<dbReference type="PANTHER" id="PTHR46331">
    <property type="entry name" value="VALACYCLOVIR HYDROLASE"/>
    <property type="match status" value="1"/>
</dbReference>
<dbReference type="InterPro" id="IPR029058">
    <property type="entry name" value="AB_hydrolase_fold"/>
</dbReference>
<dbReference type="InterPro" id="IPR000073">
    <property type="entry name" value="AB_hydrolase_1"/>
</dbReference>
<comment type="caution">
    <text evidence="2">The sequence shown here is derived from an EMBL/GenBank/DDBJ whole genome shotgun (WGS) entry which is preliminary data.</text>
</comment>
<gene>
    <name evidence="2" type="ORF">B4U79_06923</name>
</gene>
<dbReference type="SUPFAM" id="SSF53474">
    <property type="entry name" value="alpha/beta-Hydrolases"/>
    <property type="match status" value="1"/>
</dbReference>
<feature type="domain" description="AB hydrolase-1" evidence="1">
    <location>
        <begin position="23"/>
        <end position="126"/>
    </location>
</feature>
<proteinExistence type="predicted"/>
<organism evidence="2 3">
    <name type="scientific">Dinothrombium tinctorium</name>
    <dbReference type="NCBI Taxonomy" id="1965070"/>
    <lineage>
        <taxon>Eukaryota</taxon>
        <taxon>Metazoa</taxon>
        <taxon>Ecdysozoa</taxon>
        <taxon>Arthropoda</taxon>
        <taxon>Chelicerata</taxon>
        <taxon>Arachnida</taxon>
        <taxon>Acari</taxon>
        <taxon>Acariformes</taxon>
        <taxon>Trombidiformes</taxon>
        <taxon>Prostigmata</taxon>
        <taxon>Anystina</taxon>
        <taxon>Parasitengona</taxon>
        <taxon>Trombidioidea</taxon>
        <taxon>Trombidiidae</taxon>
        <taxon>Dinothrombium</taxon>
    </lineage>
</organism>
<dbReference type="Proteomes" id="UP000285301">
    <property type="component" value="Unassembled WGS sequence"/>
</dbReference>
<evidence type="ECO:0000259" key="1">
    <source>
        <dbReference type="Pfam" id="PF00561"/>
    </source>
</evidence>
<accession>A0A3S3PBA2</accession>
<name>A0A3S3PBA2_9ACAR</name>
<dbReference type="Pfam" id="PF00561">
    <property type="entry name" value="Abhydrolase_1"/>
    <property type="match status" value="1"/>
</dbReference>
<keyword evidence="2" id="KW-0378">Hydrolase</keyword>
<sequence length="253" mass="28904">MSAHKIDVNGISIHYEKVGRGPNVVLLLPGGLGSTRTDFDEQLKEFDRLDFTTIAWDPPGFGYSRPPERSYTKDVFVEDAKLAHQMMKNLGYERYSVVGWSDGGKTALIMAFLFPENVQKLVVFGVIMYGTRQTWLILNQTKSVAVWSGKRRKAFEKVYGDQLESLWSHHVESMQTCGAISNVNQHEKEIMTIKCPVFALHGDVDPIVKYDQVEYLKKLVPHARIHRFPKGSHDMHIAFADEFNEMVQEFLLP</sequence>
<reference evidence="2 3" key="1">
    <citation type="journal article" date="2018" name="Gigascience">
        <title>Genomes of trombidid mites reveal novel predicted allergens and laterally-transferred genes associated with secondary metabolism.</title>
        <authorList>
            <person name="Dong X."/>
            <person name="Chaisiri K."/>
            <person name="Xia D."/>
            <person name="Armstrong S.D."/>
            <person name="Fang Y."/>
            <person name="Donnelly M.J."/>
            <person name="Kadowaki T."/>
            <person name="McGarry J.W."/>
            <person name="Darby A.C."/>
            <person name="Makepeace B.L."/>
        </authorList>
    </citation>
    <scope>NUCLEOTIDE SEQUENCE [LARGE SCALE GENOMIC DNA]</scope>
    <source>
        <strain evidence="2">UoL-WK</strain>
    </source>
</reference>
<protein>
    <submittedName>
        <fullName evidence="2">Valacyclovir hydrolase-like protein</fullName>
    </submittedName>
</protein>
<dbReference type="OrthoDB" id="19657at2759"/>
<dbReference type="PRINTS" id="PR00111">
    <property type="entry name" value="ABHYDROLASE"/>
</dbReference>
<evidence type="ECO:0000313" key="3">
    <source>
        <dbReference type="Proteomes" id="UP000285301"/>
    </source>
</evidence>
<dbReference type="GO" id="GO:0017171">
    <property type="term" value="F:serine hydrolase activity"/>
    <property type="evidence" value="ECO:0007669"/>
    <property type="project" value="TreeGrafter"/>
</dbReference>
<evidence type="ECO:0000313" key="2">
    <source>
        <dbReference type="EMBL" id="RWS05025.1"/>
    </source>
</evidence>
<dbReference type="STRING" id="1965070.A0A3S3PBA2"/>
<keyword evidence="3" id="KW-1185">Reference proteome</keyword>
<dbReference type="EMBL" id="NCKU01005092">
    <property type="protein sequence ID" value="RWS05025.1"/>
    <property type="molecule type" value="Genomic_DNA"/>
</dbReference>
<dbReference type="PANTHER" id="PTHR46331:SF2">
    <property type="entry name" value="VALACYCLOVIR HYDROLASE"/>
    <property type="match status" value="1"/>
</dbReference>
<dbReference type="AlphaFoldDB" id="A0A3S3PBA2"/>
<dbReference type="Gene3D" id="3.40.50.1820">
    <property type="entry name" value="alpha/beta hydrolase"/>
    <property type="match status" value="1"/>
</dbReference>